<dbReference type="RefSeq" id="WP_149813669.1">
    <property type="nucleotide sequence ID" value="NZ_VUKA01000015.1"/>
</dbReference>
<dbReference type="PROSITE" id="PS51257">
    <property type="entry name" value="PROKAR_LIPOPROTEIN"/>
    <property type="match status" value="1"/>
</dbReference>
<dbReference type="OrthoDB" id="7275033at2"/>
<comment type="caution">
    <text evidence="3">The sequence shown here is derived from an EMBL/GenBank/DDBJ whole genome shotgun (WGS) entry which is preliminary data.</text>
</comment>
<gene>
    <name evidence="3" type="ORF">F0Q34_18140</name>
</gene>
<feature type="signal peptide" evidence="2">
    <location>
        <begin position="1"/>
        <end position="21"/>
    </location>
</feature>
<sequence>MMSAFRRAGLWLALLAPAALAACAKNDAPLSQSARPVYAADMMGAAKSCTVADNPRLVDAQQTEVPMTLGNDGGWCGLRVSRPGPEPFDAGLLTSRAAHGRVRVQAVGDWTRIDYIPDPGFVGEDSFVVRLLPGSTSVRVNAKVEGGAQPATAAAVPAVAQPARPVVTPAANSAKPVTTPAKAAPARRGR</sequence>
<evidence type="ECO:0000313" key="3">
    <source>
        <dbReference type="EMBL" id="KAA2211800.1"/>
    </source>
</evidence>
<evidence type="ECO:0008006" key="5">
    <source>
        <dbReference type="Google" id="ProtNLM"/>
    </source>
</evidence>
<dbReference type="Proteomes" id="UP000322110">
    <property type="component" value="Unassembled WGS sequence"/>
</dbReference>
<accession>A0A5B2TDC7</accession>
<evidence type="ECO:0000256" key="1">
    <source>
        <dbReference type="SAM" id="MobiDB-lite"/>
    </source>
</evidence>
<keyword evidence="4" id="KW-1185">Reference proteome</keyword>
<dbReference type="AlphaFoldDB" id="A0A5B2TDC7"/>
<name>A0A5B2TDC7_9PROT</name>
<feature type="chain" id="PRO_5023048622" description="Lipoprotein" evidence="2">
    <location>
        <begin position="22"/>
        <end position="190"/>
    </location>
</feature>
<keyword evidence="2" id="KW-0732">Signal</keyword>
<evidence type="ECO:0000313" key="4">
    <source>
        <dbReference type="Proteomes" id="UP000322110"/>
    </source>
</evidence>
<dbReference type="EMBL" id="VUKA01000015">
    <property type="protein sequence ID" value="KAA2211800.1"/>
    <property type="molecule type" value="Genomic_DNA"/>
</dbReference>
<evidence type="ECO:0000256" key="2">
    <source>
        <dbReference type="SAM" id="SignalP"/>
    </source>
</evidence>
<proteinExistence type="predicted"/>
<organism evidence="3 4">
    <name type="scientific">Teichococcus oryzae</name>
    <dbReference type="NCBI Taxonomy" id="1608942"/>
    <lineage>
        <taxon>Bacteria</taxon>
        <taxon>Pseudomonadati</taxon>
        <taxon>Pseudomonadota</taxon>
        <taxon>Alphaproteobacteria</taxon>
        <taxon>Acetobacterales</taxon>
        <taxon>Roseomonadaceae</taxon>
        <taxon>Roseomonas</taxon>
    </lineage>
</organism>
<feature type="region of interest" description="Disordered" evidence="1">
    <location>
        <begin position="167"/>
        <end position="190"/>
    </location>
</feature>
<protein>
    <recommendedName>
        <fullName evidence="5">Lipoprotein</fullName>
    </recommendedName>
</protein>
<feature type="compositionally biased region" description="Low complexity" evidence="1">
    <location>
        <begin position="167"/>
        <end position="184"/>
    </location>
</feature>
<reference evidence="3 4" key="1">
    <citation type="journal article" date="2015" name="Int. J. Syst. Evol. Microbiol.">
        <title>Roseomonas oryzae sp. nov., isolated from paddy rhizosphere soil.</title>
        <authorList>
            <person name="Ramaprasad E.V."/>
            <person name="Sasikala Ch."/>
            <person name="Ramana Ch.V."/>
        </authorList>
    </citation>
    <scope>NUCLEOTIDE SEQUENCE [LARGE SCALE GENOMIC DNA]</scope>
    <source>
        <strain evidence="3 4">KCTC 42542</strain>
    </source>
</reference>